<accession>H3A7C1</accession>
<evidence type="ECO:0000259" key="14">
    <source>
        <dbReference type="PROSITE" id="PS50259"/>
    </source>
</evidence>
<keyword evidence="4 12" id="KW-0812">Transmembrane</keyword>
<dbReference type="Pfam" id="PF00003">
    <property type="entry name" value="7tm_3"/>
    <property type="match status" value="1"/>
</dbReference>
<dbReference type="PROSITE" id="PS00981">
    <property type="entry name" value="G_PROTEIN_RECEP_F3_3"/>
    <property type="match status" value="1"/>
</dbReference>
<organism evidence="15 16">
    <name type="scientific">Latimeria chalumnae</name>
    <name type="common">Coelacanth</name>
    <dbReference type="NCBI Taxonomy" id="7897"/>
    <lineage>
        <taxon>Eukaryota</taxon>
        <taxon>Metazoa</taxon>
        <taxon>Chordata</taxon>
        <taxon>Craniata</taxon>
        <taxon>Vertebrata</taxon>
        <taxon>Euteleostomi</taxon>
        <taxon>Coelacanthiformes</taxon>
        <taxon>Coelacanthidae</taxon>
        <taxon>Latimeria</taxon>
    </lineage>
</organism>
<dbReference type="Pfam" id="PF01094">
    <property type="entry name" value="ANF_receptor"/>
    <property type="match status" value="1"/>
</dbReference>
<dbReference type="PRINTS" id="PR00592">
    <property type="entry name" value="CASENSINGR"/>
</dbReference>
<evidence type="ECO:0000256" key="12">
    <source>
        <dbReference type="SAM" id="Phobius"/>
    </source>
</evidence>
<dbReference type="GeneTree" id="ENSGT01150000286997"/>
<gene>
    <name evidence="15" type="primary">LOC102360458</name>
</gene>
<dbReference type="InterPro" id="IPR001828">
    <property type="entry name" value="ANF_lig-bd_rcpt"/>
</dbReference>
<dbReference type="PANTHER" id="PTHR24061">
    <property type="entry name" value="CALCIUM-SENSING RECEPTOR-RELATED"/>
    <property type="match status" value="1"/>
</dbReference>
<keyword evidence="3" id="KW-1003">Cell membrane</keyword>
<dbReference type="InterPro" id="IPR038550">
    <property type="entry name" value="GPCR_3_9-Cys_sf"/>
</dbReference>
<sequence length="869" mass="97449">QKFFSWHIKMYLIISLCLFSTRQMPSEGSEPPCNRLTRFGVQGFYKTGEIILGGLFPMHSRVINQELSFNVSPNITHCEGFDFRTFRWLQVMFFTLEEINNSTELLPNITLGYIVYDTCATSNQALRAALSLASGPDNFETIDECGDSPLIPVILGDSGSTQSMALAKVLSPFRIPMVSYFASCAYLSNQEQFPIFFRTIPSDFYQARALAKLVQRFGWTWVGAIGADDDYGRDGVQSFNNEVKKFGACVAFKEIIPKVTSKVQILRIVKTIKRSTAKVIVLFAIEADAYPLLQELALQNITDKQWIASEAWVTSALISTDKSLSFLAGTIGFAIRRAEMPELKDFLLKVHPLRQSQNMFTREFWETLFECSFQSSSNITGELEPTASNETCTGLENFDEKDSIYSDITQLRVSYNIYKAIYAIVHALHNLYSCTDGEGPFAFNSCANIFSLQPWQVLHYLTEVRFTDKFGQETYFDENGDPVGSYDILNWQKDITDAIQYVQIGDFDASAEIGMDLVIDEQKIIWSGGQTKVPRSVCTESCQPGTRKTARVGQSVCCFDCLPCADGEISNETDAVKCIQCSLDYWPNGKKDKCILKEIEFLSFHDTLGITLTIVSLVGALTTLTVASVFLQYKTTPIVRANNSELSFLLLFSLILCFLCSLSFIGRPTVWSCMLRHTLFGISFVLCISCVLGKTIVVLMAFKATLPGNNVMQYFGPTQQRLIVSLCTLIQVTFCIVWVTVLPPIPYKNSSHYSYKIILECALGSLALYGCVMGYIGFLSCICFILAFFARKLPDNFNEAKFITFSLIIFCAVWITFIPAYISSPGKYTVAVEVFAILSSSFGLLLCIFAPKCYVILLKPEKNTKKHMM</sequence>
<evidence type="ECO:0000256" key="6">
    <source>
        <dbReference type="ARBA" id="ARBA00022989"/>
    </source>
</evidence>
<evidence type="ECO:0000313" key="16">
    <source>
        <dbReference type="Proteomes" id="UP000008672"/>
    </source>
</evidence>
<dbReference type="InterPro" id="IPR000337">
    <property type="entry name" value="GPCR_3"/>
</dbReference>
<dbReference type="InterPro" id="IPR017979">
    <property type="entry name" value="GPCR_3_CS"/>
</dbReference>
<feature type="signal peptide" evidence="13">
    <location>
        <begin position="1"/>
        <end position="28"/>
    </location>
</feature>
<evidence type="ECO:0000256" key="11">
    <source>
        <dbReference type="ARBA" id="ARBA00023224"/>
    </source>
</evidence>
<dbReference type="SUPFAM" id="SSF53822">
    <property type="entry name" value="Periplasmic binding protein-like I"/>
    <property type="match status" value="1"/>
</dbReference>
<dbReference type="CDD" id="cd15283">
    <property type="entry name" value="7tmC_V2R_pheromone"/>
    <property type="match status" value="1"/>
</dbReference>
<dbReference type="FunFam" id="3.40.50.2300:FF:000016">
    <property type="entry name" value="Taste 1 receptor member 2"/>
    <property type="match status" value="1"/>
</dbReference>
<dbReference type="PANTHER" id="PTHR24061:SF0">
    <property type="entry name" value="C-FAMILY ODORANT RECEPTOR OLFCT1"/>
    <property type="match status" value="1"/>
</dbReference>
<keyword evidence="10" id="KW-0325">Glycoprotein</keyword>
<dbReference type="EMBL" id="AFYH01233562">
    <property type="status" value="NOT_ANNOTATED_CDS"/>
    <property type="molecule type" value="Genomic_DNA"/>
</dbReference>
<dbReference type="eggNOG" id="KOG1056">
    <property type="taxonomic scope" value="Eukaryota"/>
</dbReference>
<evidence type="ECO:0000256" key="1">
    <source>
        <dbReference type="ARBA" id="ARBA00004651"/>
    </source>
</evidence>
<feature type="chain" id="PRO_5003580001" evidence="13">
    <location>
        <begin position="29"/>
        <end position="869"/>
    </location>
</feature>
<feature type="transmembrane region" description="Helical" evidence="12">
    <location>
        <begin position="766"/>
        <end position="790"/>
    </location>
</feature>
<keyword evidence="5 13" id="KW-0732">Signal</keyword>
<dbReference type="AlphaFoldDB" id="H3A7C1"/>
<keyword evidence="8 12" id="KW-0472">Membrane</keyword>
<dbReference type="GO" id="GO:0005886">
    <property type="term" value="C:plasma membrane"/>
    <property type="evidence" value="ECO:0007669"/>
    <property type="project" value="UniProtKB-SubCell"/>
</dbReference>
<evidence type="ECO:0000256" key="5">
    <source>
        <dbReference type="ARBA" id="ARBA00022729"/>
    </source>
</evidence>
<dbReference type="PRINTS" id="PR00248">
    <property type="entry name" value="GPCRMGR"/>
</dbReference>
<proteinExistence type="inferred from homology"/>
<comment type="similarity">
    <text evidence="2">Belongs to the G-protein coupled receptor 3 family.</text>
</comment>
<reference evidence="15" key="2">
    <citation type="submission" date="2025-08" db="UniProtKB">
        <authorList>
            <consortium name="Ensembl"/>
        </authorList>
    </citation>
    <scope>IDENTIFICATION</scope>
</reference>
<keyword evidence="11" id="KW-0807">Transducer</keyword>
<dbReference type="Gene3D" id="3.40.50.2300">
    <property type="match status" value="2"/>
</dbReference>
<reference evidence="15" key="3">
    <citation type="submission" date="2025-09" db="UniProtKB">
        <authorList>
            <consortium name="Ensembl"/>
        </authorList>
    </citation>
    <scope>IDENTIFICATION</scope>
</reference>
<feature type="transmembrane region" description="Helical" evidence="12">
    <location>
        <begin position="722"/>
        <end position="746"/>
    </location>
</feature>
<evidence type="ECO:0000256" key="13">
    <source>
        <dbReference type="SAM" id="SignalP"/>
    </source>
</evidence>
<keyword evidence="16" id="KW-1185">Reference proteome</keyword>
<reference evidence="16" key="1">
    <citation type="submission" date="2011-08" db="EMBL/GenBank/DDBJ databases">
        <title>The draft genome of Latimeria chalumnae.</title>
        <authorList>
            <person name="Di Palma F."/>
            <person name="Alfoldi J."/>
            <person name="Johnson J."/>
            <person name="Berlin A."/>
            <person name="Gnerre S."/>
            <person name="Jaffe D."/>
            <person name="MacCallum I."/>
            <person name="Young S."/>
            <person name="Walker B.J."/>
            <person name="Lander E."/>
            <person name="Lindblad-Toh K."/>
        </authorList>
    </citation>
    <scope>NUCLEOTIDE SEQUENCE [LARGE SCALE GENOMIC DNA]</scope>
    <source>
        <strain evidence="16">Wild caught</strain>
    </source>
</reference>
<comment type="subcellular location">
    <subcellularLocation>
        <location evidence="1">Cell membrane</location>
        <topology evidence="1">Multi-pass membrane protein</topology>
    </subcellularLocation>
</comment>
<evidence type="ECO:0000256" key="4">
    <source>
        <dbReference type="ARBA" id="ARBA00022692"/>
    </source>
</evidence>
<dbReference type="Proteomes" id="UP000008672">
    <property type="component" value="Unassembled WGS sequence"/>
</dbReference>
<evidence type="ECO:0000256" key="8">
    <source>
        <dbReference type="ARBA" id="ARBA00023136"/>
    </source>
</evidence>
<feature type="domain" description="G-protein coupled receptors family 3 profile" evidence="14">
    <location>
        <begin position="608"/>
        <end position="869"/>
    </location>
</feature>
<dbReference type="FunFam" id="2.10.50.30:FF:000002">
    <property type="entry name" value="Vomeronasal 2 receptor, h1"/>
    <property type="match status" value="1"/>
</dbReference>
<keyword evidence="6 12" id="KW-1133">Transmembrane helix</keyword>
<protein>
    <submittedName>
        <fullName evidence="15">Olfactory receptor C family, w1</fullName>
    </submittedName>
</protein>
<feature type="transmembrane region" description="Helical" evidence="12">
    <location>
        <begin position="645"/>
        <end position="666"/>
    </location>
</feature>
<dbReference type="HOGENOM" id="CLU_005389_5_1_1"/>
<dbReference type="Pfam" id="PF07562">
    <property type="entry name" value="NCD3G"/>
    <property type="match status" value="1"/>
</dbReference>
<evidence type="ECO:0000256" key="9">
    <source>
        <dbReference type="ARBA" id="ARBA00023170"/>
    </source>
</evidence>
<dbReference type="Ensembl" id="ENSLACT00000005591.1">
    <property type="protein sequence ID" value="ENSLACP00000005542.1"/>
    <property type="gene ID" value="ENSLACG00000004927.1"/>
</dbReference>
<dbReference type="InterPro" id="IPR028082">
    <property type="entry name" value="Peripla_BP_I"/>
</dbReference>
<keyword evidence="7" id="KW-0297">G-protein coupled receptor</keyword>
<dbReference type="InterPro" id="IPR017978">
    <property type="entry name" value="GPCR_3_C"/>
</dbReference>
<feature type="transmembrane region" description="Helical" evidence="12">
    <location>
        <begin position="678"/>
        <end position="702"/>
    </location>
</feature>
<feature type="transmembrane region" description="Helical" evidence="12">
    <location>
        <begin position="608"/>
        <end position="633"/>
    </location>
</feature>
<dbReference type="PROSITE" id="PS50259">
    <property type="entry name" value="G_PROTEIN_RECEP_F3_4"/>
    <property type="match status" value="1"/>
</dbReference>
<name>H3A7C1_LATCH</name>
<evidence type="ECO:0000256" key="10">
    <source>
        <dbReference type="ARBA" id="ARBA00023180"/>
    </source>
</evidence>
<dbReference type="Gene3D" id="2.10.50.30">
    <property type="entry name" value="GPCR, family 3, nine cysteines domain"/>
    <property type="match status" value="1"/>
</dbReference>
<feature type="transmembrane region" description="Helical" evidence="12">
    <location>
        <begin position="802"/>
        <end position="822"/>
    </location>
</feature>
<dbReference type="GO" id="GO:0004930">
    <property type="term" value="F:G protein-coupled receptor activity"/>
    <property type="evidence" value="ECO:0007669"/>
    <property type="project" value="UniProtKB-KW"/>
</dbReference>
<evidence type="ECO:0000313" key="15">
    <source>
        <dbReference type="Ensembl" id="ENSLACP00000005542.1"/>
    </source>
</evidence>
<evidence type="ECO:0000256" key="7">
    <source>
        <dbReference type="ARBA" id="ARBA00023040"/>
    </source>
</evidence>
<evidence type="ECO:0000256" key="3">
    <source>
        <dbReference type="ARBA" id="ARBA00022475"/>
    </source>
</evidence>
<keyword evidence="9" id="KW-0675">Receptor</keyword>
<feature type="transmembrane region" description="Helical" evidence="12">
    <location>
        <begin position="834"/>
        <end position="858"/>
    </location>
</feature>
<dbReference type="InterPro" id="IPR000068">
    <property type="entry name" value="GPCR_3_Ca_sens_rcpt-rel"/>
</dbReference>
<dbReference type="InterPro" id="IPR011500">
    <property type="entry name" value="GPCR_3_9-Cys_dom"/>
</dbReference>
<dbReference type="InParanoid" id="H3A7C1"/>
<dbReference type="CDD" id="cd06364">
    <property type="entry name" value="PBP1_CaSR"/>
    <property type="match status" value="1"/>
</dbReference>
<dbReference type="OMA" id="NAFAREF"/>
<evidence type="ECO:0000256" key="2">
    <source>
        <dbReference type="ARBA" id="ARBA00007242"/>
    </source>
</evidence>